<dbReference type="Proteomes" id="UP000230066">
    <property type="component" value="Unassembled WGS sequence"/>
</dbReference>
<evidence type="ECO:0000256" key="1">
    <source>
        <dbReference type="ARBA" id="ARBA00022723"/>
    </source>
</evidence>
<sequence>MFSRPRTAFNYDDEFTNVAIVDTNNEFRFDQKEADESNYKTCGYCGRTFFDQSLAKHEGYCKKQKMYQNDAKGDCENYQGSQIQPTSSMSSMLELGRERRKRWKFRHEEFIKTLRGIRGELSMISMNKMEVNSSTEMIEQSDLKPCSFCGRSFSETSFEKHVAHCEEVSRRMPATGADKERRDEALSKFRSRMKYGVGHRLVRSDTYSILQLSASTTSTSSNSCTPYPSPTSSVSLHEACTAYSEADELYNFSQSWTCPLSDSGNSSPWDVVPQSSNCNELKYSTGLPITRQSMEVQDQSTTARDHSYLSRELLPRKSLFTEDFEPELLSSFDCSSPSEASSLSTISLVTSSICTRPMGSANSGSGLPEPVSQKHYPWSPTVSSFANRPSFVGGLPDDSERNKQHVDYDTGIGRVSKSPNYPEFVRKPEFTQFGSEKPDHLGTNGKSRQEIFGEQNSISSKYSQCSDATGFSAVCARPFSGQDPDALPKSRLKKANTKHVCRNQGDRYHQHRPSSHYHSQTSLQSGDDDSANFTDHDDATEGSPVYFVCHVADRSQKLNDSQLIRIPFAEDKNGATNISSCLESQMCLGSERQGSVGKLAQMNVAETGMCCTHELVSKDSIEPGRFVPHVGKSGDFRTNASESEVGVTDTGEFYVMPTLDASTIERGIHTTDMSLVVEDGPHPVPLRDATETDKRKPDLTLAHSLEKSAILPSAIKPTQSMPTRYPIGASTSMLLAKAMFDHKAFRTLGNDAARNSEPSNLNASRKQVSITVPLAESEPPQYCHECGKRYVTTSAKFCSYCGTVRAKQVTDSNIEEQRKERDRISSSNGRLSNPKPFSVHLGPSLQNICMFQ</sequence>
<dbReference type="PANTHER" id="PTHR13555">
    <property type="entry name" value="C2H2 ZINC FINGER CGI-62-RELATED"/>
    <property type="match status" value="1"/>
</dbReference>
<keyword evidence="3 5" id="KW-0863">Zinc-finger</keyword>
<keyword evidence="4" id="KW-0862">Zinc</keyword>
<feature type="region of interest" description="Disordered" evidence="6">
    <location>
        <begin position="810"/>
        <end position="838"/>
    </location>
</feature>
<keyword evidence="2" id="KW-0677">Repeat</keyword>
<feature type="compositionally biased region" description="Basic and acidic residues" evidence="6">
    <location>
        <begin position="398"/>
        <end position="408"/>
    </location>
</feature>
<feature type="compositionally biased region" description="Basic and acidic residues" evidence="6">
    <location>
        <begin position="815"/>
        <end position="824"/>
    </location>
</feature>
<organism evidence="8 9">
    <name type="scientific">Fasciola hepatica</name>
    <name type="common">Liver fluke</name>
    <dbReference type="NCBI Taxonomy" id="6192"/>
    <lineage>
        <taxon>Eukaryota</taxon>
        <taxon>Metazoa</taxon>
        <taxon>Spiralia</taxon>
        <taxon>Lophotrochozoa</taxon>
        <taxon>Platyhelminthes</taxon>
        <taxon>Trematoda</taxon>
        <taxon>Digenea</taxon>
        <taxon>Plagiorchiida</taxon>
        <taxon>Echinostomata</taxon>
        <taxon>Echinostomatoidea</taxon>
        <taxon>Fasciolidae</taxon>
        <taxon>Fasciola</taxon>
    </lineage>
</organism>
<reference evidence="8" key="1">
    <citation type="submission" date="2019-03" db="EMBL/GenBank/DDBJ databases">
        <title>Improved annotation for the trematode Fasciola hepatica.</title>
        <authorList>
            <person name="Choi Y.-J."/>
            <person name="Martin J."/>
            <person name="Mitreva M."/>
        </authorList>
    </citation>
    <scope>NUCLEOTIDE SEQUENCE [LARGE SCALE GENOMIC DNA]</scope>
</reference>
<evidence type="ECO:0000256" key="6">
    <source>
        <dbReference type="SAM" id="MobiDB-lite"/>
    </source>
</evidence>
<dbReference type="AlphaFoldDB" id="A0A4E0QY82"/>
<feature type="domain" description="C2HC/C3H-type" evidence="7">
    <location>
        <begin position="142"/>
        <end position="171"/>
    </location>
</feature>
<protein>
    <recommendedName>
        <fullName evidence="7">C2HC/C3H-type domain-containing protein</fullName>
    </recommendedName>
</protein>
<evidence type="ECO:0000256" key="3">
    <source>
        <dbReference type="ARBA" id="ARBA00022771"/>
    </source>
</evidence>
<evidence type="ECO:0000259" key="7">
    <source>
        <dbReference type="PROSITE" id="PS52027"/>
    </source>
</evidence>
<name>A0A4E0QY82_FASHE</name>
<gene>
    <name evidence="8" type="ORF">D915_009440</name>
</gene>
<dbReference type="EMBL" id="JXXN02005488">
    <property type="protein sequence ID" value="THD19863.1"/>
    <property type="molecule type" value="Genomic_DNA"/>
</dbReference>
<feature type="compositionally biased region" description="Polar residues" evidence="6">
    <location>
        <begin position="516"/>
        <end position="525"/>
    </location>
</feature>
<dbReference type="PROSITE" id="PS52027">
    <property type="entry name" value="ZF_C2HC_C3H"/>
    <property type="match status" value="1"/>
</dbReference>
<evidence type="ECO:0000313" key="9">
    <source>
        <dbReference type="Proteomes" id="UP000230066"/>
    </source>
</evidence>
<accession>A0A4E0QY82</accession>
<dbReference type="InterPro" id="IPR026319">
    <property type="entry name" value="ZC2HC1A/B-like"/>
</dbReference>
<evidence type="ECO:0000256" key="4">
    <source>
        <dbReference type="ARBA" id="ARBA00022833"/>
    </source>
</evidence>
<comment type="caution">
    <text evidence="8">The sequence shown here is derived from an EMBL/GenBank/DDBJ whole genome shotgun (WGS) entry which is preliminary data.</text>
</comment>
<dbReference type="GO" id="GO:0008270">
    <property type="term" value="F:zinc ion binding"/>
    <property type="evidence" value="ECO:0007669"/>
    <property type="project" value="UniProtKB-KW"/>
</dbReference>
<feature type="compositionally biased region" description="Basic residues" evidence="6">
    <location>
        <begin position="490"/>
        <end position="501"/>
    </location>
</feature>
<proteinExistence type="predicted"/>
<feature type="region of interest" description="Disordered" evidence="6">
    <location>
        <begin position="389"/>
        <end position="421"/>
    </location>
</feature>
<keyword evidence="1" id="KW-0479">Metal-binding</keyword>
<evidence type="ECO:0000313" key="8">
    <source>
        <dbReference type="EMBL" id="THD19863.1"/>
    </source>
</evidence>
<evidence type="ECO:0000256" key="5">
    <source>
        <dbReference type="PROSITE-ProRule" id="PRU01371"/>
    </source>
</evidence>
<keyword evidence="9" id="KW-1185">Reference proteome</keyword>
<dbReference type="Gene3D" id="3.30.160.60">
    <property type="entry name" value="Classic Zinc Finger"/>
    <property type="match status" value="1"/>
</dbReference>
<feature type="region of interest" description="Disordered" evidence="6">
    <location>
        <begin position="480"/>
        <end position="537"/>
    </location>
</feature>
<dbReference type="Pfam" id="PF13913">
    <property type="entry name" value="zf-C2HC_2"/>
    <property type="match status" value="2"/>
</dbReference>
<dbReference type="InterPro" id="IPR049899">
    <property type="entry name" value="Znf_C2HC_C3H"/>
</dbReference>
<evidence type="ECO:0000256" key="2">
    <source>
        <dbReference type="ARBA" id="ARBA00022737"/>
    </source>
</evidence>